<gene>
    <name evidence="2" type="ORF">CXB51_034383</name>
</gene>
<feature type="region of interest" description="Disordered" evidence="1">
    <location>
        <begin position="178"/>
        <end position="206"/>
    </location>
</feature>
<protein>
    <recommendedName>
        <fullName evidence="4">Retrotransposon gag domain-containing protein</fullName>
    </recommendedName>
</protein>
<accession>A0A8J5Y1G1</accession>
<feature type="compositionally biased region" description="Basic and acidic residues" evidence="1">
    <location>
        <begin position="178"/>
        <end position="189"/>
    </location>
</feature>
<comment type="caution">
    <text evidence="2">The sequence shown here is derived from an EMBL/GenBank/DDBJ whole genome shotgun (WGS) entry which is preliminary data.</text>
</comment>
<name>A0A8J5Y1G1_9ROSI</name>
<organism evidence="2 3">
    <name type="scientific">Gossypium anomalum</name>
    <dbReference type="NCBI Taxonomy" id="47600"/>
    <lineage>
        <taxon>Eukaryota</taxon>
        <taxon>Viridiplantae</taxon>
        <taxon>Streptophyta</taxon>
        <taxon>Embryophyta</taxon>
        <taxon>Tracheophyta</taxon>
        <taxon>Spermatophyta</taxon>
        <taxon>Magnoliopsida</taxon>
        <taxon>eudicotyledons</taxon>
        <taxon>Gunneridae</taxon>
        <taxon>Pentapetalae</taxon>
        <taxon>rosids</taxon>
        <taxon>malvids</taxon>
        <taxon>Malvales</taxon>
        <taxon>Malvaceae</taxon>
        <taxon>Malvoideae</taxon>
        <taxon>Gossypium</taxon>
    </lineage>
</organism>
<dbReference type="OrthoDB" id="997674at2759"/>
<evidence type="ECO:0008006" key="4">
    <source>
        <dbReference type="Google" id="ProtNLM"/>
    </source>
</evidence>
<dbReference type="Proteomes" id="UP000701853">
    <property type="component" value="Chromosome 13"/>
</dbReference>
<proteinExistence type="predicted"/>
<reference evidence="2 3" key="1">
    <citation type="journal article" date="2021" name="bioRxiv">
        <title>The Gossypium anomalum genome as a resource for cotton improvement and evolutionary analysis of hybrid incompatibility.</title>
        <authorList>
            <person name="Grover C.E."/>
            <person name="Yuan D."/>
            <person name="Arick M.A."/>
            <person name="Miller E.R."/>
            <person name="Hu G."/>
            <person name="Peterson D.G."/>
            <person name="Wendel J.F."/>
            <person name="Udall J.A."/>
        </authorList>
    </citation>
    <scope>NUCLEOTIDE SEQUENCE [LARGE SCALE GENOMIC DNA]</scope>
    <source>
        <strain evidence="2">JFW-Udall</strain>
        <tissue evidence="2">Leaf</tissue>
    </source>
</reference>
<evidence type="ECO:0000313" key="3">
    <source>
        <dbReference type="Proteomes" id="UP000701853"/>
    </source>
</evidence>
<evidence type="ECO:0000313" key="2">
    <source>
        <dbReference type="EMBL" id="KAG8472591.1"/>
    </source>
</evidence>
<sequence>MVTTLKRQITELKGELTIYKVALGNRMLALGLKQHKMNIPKPKELKGTRSARDVDNFLYGTEQYFHAMDIEDEATKVNIVAIYFIDVTLLWWCRRSTDEKRGKIAFGTWEEFQKELKKMFYLQYAEKNAWVKLCQFTQQGTIRNGLKPWAKQELCQQGITELTVAMVKGESFVELSSRKDKFESSKPKETCNGGEEHEEDGNGNIKNNHMVRDYLKKCVLSAIKGDDRPDRASMRLAKRVKGKVMERNKNSTKKIKTVNFEVLVVGVAQGVELQIVQ</sequence>
<keyword evidence="3" id="KW-1185">Reference proteome</keyword>
<evidence type="ECO:0000256" key="1">
    <source>
        <dbReference type="SAM" id="MobiDB-lite"/>
    </source>
</evidence>
<dbReference type="AlphaFoldDB" id="A0A8J5Y1G1"/>
<dbReference type="EMBL" id="JAHUZN010000013">
    <property type="protein sequence ID" value="KAG8472591.1"/>
    <property type="molecule type" value="Genomic_DNA"/>
</dbReference>